<comment type="catalytic activity">
    <reaction evidence="7">
        <text>Couples ATP hydrolysis with the unwinding of duplex DNA by translocating in the 3'-5' direction.</text>
        <dbReference type="EC" id="5.6.2.4"/>
    </reaction>
</comment>
<evidence type="ECO:0000256" key="2">
    <source>
        <dbReference type="ARBA" id="ARBA00022741"/>
    </source>
</evidence>
<dbReference type="InterPro" id="IPR011545">
    <property type="entry name" value="DEAD/DEAH_box_helicase_dom"/>
</dbReference>
<name>A0ABN8N635_9CNID</name>
<keyword evidence="13" id="KW-1185">Reference proteome</keyword>
<evidence type="ECO:0000256" key="1">
    <source>
        <dbReference type="ARBA" id="ARBA00005446"/>
    </source>
</evidence>
<dbReference type="EMBL" id="CALNXK010000011">
    <property type="protein sequence ID" value="CAH3043948.1"/>
    <property type="molecule type" value="Genomic_DNA"/>
</dbReference>
<keyword evidence="5" id="KW-0413">Isomerase</keyword>
<dbReference type="EC" id="5.6.2.4" evidence="8"/>
<sequence length="512" mass="57573">MAASADIKFKESLLTALRCLNLGTLTLRKEQENAVKNVVVRKKDVLVVLPTGFGKSLIFQMLPFVFDSWLYTNGSFILVVSPLNALMRDQIIKLDNLNVKTLIIRCGDSVSDADIQGIAQAKFRIIYGHPEAFLGNLRKVLDSDQVREKMRAVVVDEAHLIEEWQTGIINKISRILTLHQDVYFLLITSVNSFLFSKIVDMAVENCEKSLLDRLSVAHLKAKNFRPAYAQLSMLSALFPKVPIVALTATATERTRRAISSSLGMTDPVTIAVNPNRSNIFYTASRRQHSGDDKIEVLLLPYIAKLKDMREQMPLTVFYSNLQICGECFSIFDHHFGVEQYTPKGSLKLAKNRLFAQFHATYPEKEKNDILDDLIKGPGKIRVLFVTVAFGIGVDCPHIREVVHIGVPSTMEEFFQESGRVGRDGKPAVSRVFFNSYDISKAKEHLQHVMRNFVTTSDCRRKIILEYFGFSLPVSEGECTLHLYCDNCAATCCCGDCQIKARLDTTMNQLAIS</sequence>
<dbReference type="PANTHER" id="PTHR13710:SF153">
    <property type="entry name" value="RECQ-LIKE DNA HELICASE BLM"/>
    <property type="match status" value="1"/>
</dbReference>
<evidence type="ECO:0000256" key="3">
    <source>
        <dbReference type="ARBA" id="ARBA00022840"/>
    </source>
</evidence>
<keyword evidence="2" id="KW-0547">Nucleotide-binding</keyword>
<dbReference type="InterPro" id="IPR032284">
    <property type="entry name" value="RecQ_Zn-bd"/>
</dbReference>
<keyword evidence="3" id="KW-0067">ATP-binding</keyword>
<dbReference type="SMART" id="SM00490">
    <property type="entry name" value="HELICc"/>
    <property type="match status" value="1"/>
</dbReference>
<evidence type="ECO:0000313" key="12">
    <source>
        <dbReference type="EMBL" id="CAH3043948.1"/>
    </source>
</evidence>
<evidence type="ECO:0000256" key="4">
    <source>
        <dbReference type="ARBA" id="ARBA00023125"/>
    </source>
</evidence>
<dbReference type="SUPFAM" id="SSF52540">
    <property type="entry name" value="P-loop containing nucleoside triphosphate hydrolases"/>
    <property type="match status" value="1"/>
</dbReference>
<dbReference type="PROSITE" id="PS51194">
    <property type="entry name" value="HELICASE_CTER"/>
    <property type="match status" value="1"/>
</dbReference>
<dbReference type="InterPro" id="IPR027417">
    <property type="entry name" value="P-loop_NTPase"/>
</dbReference>
<evidence type="ECO:0000256" key="8">
    <source>
        <dbReference type="ARBA" id="ARBA00034808"/>
    </source>
</evidence>
<dbReference type="Gene3D" id="3.40.50.300">
    <property type="entry name" value="P-loop containing nucleotide triphosphate hydrolases"/>
    <property type="match status" value="2"/>
</dbReference>
<evidence type="ECO:0000256" key="7">
    <source>
        <dbReference type="ARBA" id="ARBA00034617"/>
    </source>
</evidence>
<evidence type="ECO:0000256" key="5">
    <source>
        <dbReference type="ARBA" id="ARBA00023235"/>
    </source>
</evidence>
<protein>
    <recommendedName>
        <fullName evidence="8">DNA 3'-5' helicase</fullName>
        <ecNumber evidence="8">5.6.2.4</ecNumber>
    </recommendedName>
    <alternativeName>
        <fullName evidence="9">DNA 3'-5' helicase BLM</fullName>
    </alternativeName>
</protein>
<comment type="caution">
    <text evidence="12">The sequence shown here is derived from an EMBL/GenBank/DDBJ whole genome shotgun (WGS) entry which is preliminary data.</text>
</comment>
<reference evidence="12 13" key="1">
    <citation type="submission" date="2022-05" db="EMBL/GenBank/DDBJ databases">
        <authorList>
            <consortium name="Genoscope - CEA"/>
            <person name="William W."/>
        </authorList>
    </citation>
    <scope>NUCLEOTIDE SEQUENCE [LARGE SCALE GENOMIC DNA]</scope>
</reference>
<dbReference type="Pfam" id="PF00270">
    <property type="entry name" value="DEAD"/>
    <property type="match status" value="1"/>
</dbReference>
<dbReference type="InterPro" id="IPR014001">
    <property type="entry name" value="Helicase_ATP-bd"/>
</dbReference>
<evidence type="ECO:0000259" key="11">
    <source>
        <dbReference type="PROSITE" id="PS51194"/>
    </source>
</evidence>
<evidence type="ECO:0000256" key="9">
    <source>
        <dbReference type="ARBA" id="ARBA00044542"/>
    </source>
</evidence>
<keyword evidence="4" id="KW-0238">DNA-binding</keyword>
<keyword evidence="6" id="KW-0539">Nucleus</keyword>
<evidence type="ECO:0000256" key="6">
    <source>
        <dbReference type="ARBA" id="ARBA00023242"/>
    </source>
</evidence>
<evidence type="ECO:0000313" key="13">
    <source>
        <dbReference type="Proteomes" id="UP001159405"/>
    </source>
</evidence>
<gene>
    <name evidence="12" type="ORF">PLOB_00002743</name>
</gene>
<dbReference type="SMART" id="SM00487">
    <property type="entry name" value="DEXDc"/>
    <property type="match status" value="1"/>
</dbReference>
<organism evidence="12 13">
    <name type="scientific">Porites lobata</name>
    <dbReference type="NCBI Taxonomy" id="104759"/>
    <lineage>
        <taxon>Eukaryota</taxon>
        <taxon>Metazoa</taxon>
        <taxon>Cnidaria</taxon>
        <taxon>Anthozoa</taxon>
        <taxon>Hexacorallia</taxon>
        <taxon>Scleractinia</taxon>
        <taxon>Fungiina</taxon>
        <taxon>Poritidae</taxon>
        <taxon>Porites</taxon>
    </lineage>
</organism>
<dbReference type="Pfam" id="PF16124">
    <property type="entry name" value="RecQ_Zn_bind"/>
    <property type="match status" value="1"/>
</dbReference>
<evidence type="ECO:0000259" key="10">
    <source>
        <dbReference type="PROSITE" id="PS51192"/>
    </source>
</evidence>
<comment type="similarity">
    <text evidence="1">Belongs to the helicase family. RecQ subfamily.</text>
</comment>
<dbReference type="Proteomes" id="UP001159405">
    <property type="component" value="Unassembled WGS sequence"/>
</dbReference>
<dbReference type="PROSITE" id="PS51192">
    <property type="entry name" value="HELICASE_ATP_BIND_1"/>
    <property type="match status" value="1"/>
</dbReference>
<feature type="domain" description="Helicase ATP-binding" evidence="10">
    <location>
        <begin position="36"/>
        <end position="268"/>
    </location>
</feature>
<proteinExistence type="inferred from homology"/>
<feature type="domain" description="Helicase C-terminal" evidence="11">
    <location>
        <begin position="313"/>
        <end position="464"/>
    </location>
</feature>
<dbReference type="PANTHER" id="PTHR13710">
    <property type="entry name" value="DNA HELICASE RECQ FAMILY MEMBER"/>
    <property type="match status" value="1"/>
</dbReference>
<dbReference type="InterPro" id="IPR001650">
    <property type="entry name" value="Helicase_C-like"/>
</dbReference>
<accession>A0ABN8N635</accession>
<dbReference type="Pfam" id="PF00271">
    <property type="entry name" value="Helicase_C"/>
    <property type="match status" value="1"/>
</dbReference>